<dbReference type="SUPFAM" id="SSF55729">
    <property type="entry name" value="Acyl-CoA N-acyltransferases (Nat)"/>
    <property type="match status" value="1"/>
</dbReference>
<dbReference type="Gene3D" id="3.40.630.30">
    <property type="match status" value="1"/>
</dbReference>
<evidence type="ECO:0000259" key="1">
    <source>
        <dbReference type="PROSITE" id="PS51186"/>
    </source>
</evidence>
<reference evidence="2 3" key="1">
    <citation type="submission" date="2019-08" db="EMBL/GenBank/DDBJ databases">
        <authorList>
            <person name="Grouzdev D."/>
            <person name="Tikhonova E."/>
            <person name="Kravchenko I."/>
        </authorList>
    </citation>
    <scope>NUCLEOTIDE SEQUENCE [LARGE SCALE GENOMIC DNA]</scope>
    <source>
        <strain evidence="2 3">59b</strain>
    </source>
</reference>
<name>A0A5A9GX12_AZOLI</name>
<proteinExistence type="predicted"/>
<comment type="caution">
    <text evidence="2">The sequence shown here is derived from an EMBL/GenBank/DDBJ whole genome shotgun (WGS) entry which is preliminary data.</text>
</comment>
<dbReference type="InterPro" id="IPR000182">
    <property type="entry name" value="GNAT_dom"/>
</dbReference>
<dbReference type="CDD" id="cd04301">
    <property type="entry name" value="NAT_SF"/>
    <property type="match status" value="1"/>
</dbReference>
<keyword evidence="3" id="KW-1185">Reference proteome</keyword>
<dbReference type="RefSeq" id="WP_149230333.1">
    <property type="nucleotide sequence ID" value="NZ_JALJXJ010000002.1"/>
</dbReference>
<protein>
    <submittedName>
        <fullName evidence="2">GNAT family N-acetyltransferase</fullName>
    </submittedName>
</protein>
<dbReference type="Pfam" id="PF00583">
    <property type="entry name" value="Acetyltransf_1"/>
    <property type="match status" value="1"/>
</dbReference>
<dbReference type="Proteomes" id="UP000324927">
    <property type="component" value="Unassembled WGS sequence"/>
</dbReference>
<dbReference type="GO" id="GO:0016747">
    <property type="term" value="F:acyltransferase activity, transferring groups other than amino-acyl groups"/>
    <property type="evidence" value="ECO:0007669"/>
    <property type="project" value="InterPro"/>
</dbReference>
<dbReference type="OrthoDB" id="359414at2"/>
<gene>
    <name evidence="2" type="ORF">FZ942_06875</name>
</gene>
<evidence type="ECO:0000313" key="2">
    <source>
        <dbReference type="EMBL" id="KAA0598783.1"/>
    </source>
</evidence>
<dbReference type="InterPro" id="IPR016181">
    <property type="entry name" value="Acyl_CoA_acyltransferase"/>
</dbReference>
<evidence type="ECO:0000313" key="3">
    <source>
        <dbReference type="Proteomes" id="UP000324927"/>
    </source>
</evidence>
<dbReference type="PROSITE" id="PS51186">
    <property type="entry name" value="GNAT"/>
    <property type="match status" value="1"/>
</dbReference>
<dbReference type="AlphaFoldDB" id="A0A5A9GX12"/>
<sequence>MTAGLQSEGERVERGGASALWRAMTAVDLDRILAIADIVHPAYPEERSVFEERLVLYPAGCRVAECHGEVIGYGVMHPGRLGVPPPLDTPLGSLPADADCLYLHDIALLPESRGTGLGAAVLSYAHGLAAREGWKWLALTSTPGARSYWDRVGFTPYREGGPALEAKLASYGGGMSYMTALVRLPEI</sequence>
<feature type="domain" description="N-acetyltransferase" evidence="1">
    <location>
        <begin position="19"/>
        <end position="170"/>
    </location>
</feature>
<dbReference type="EMBL" id="VTTN01000001">
    <property type="protein sequence ID" value="KAA0598783.1"/>
    <property type="molecule type" value="Genomic_DNA"/>
</dbReference>
<accession>A0A5A9GX12</accession>
<keyword evidence="2" id="KW-0808">Transferase</keyword>
<organism evidence="2 3">
    <name type="scientific">Azospirillum lipoferum</name>
    <dbReference type="NCBI Taxonomy" id="193"/>
    <lineage>
        <taxon>Bacteria</taxon>
        <taxon>Pseudomonadati</taxon>
        <taxon>Pseudomonadota</taxon>
        <taxon>Alphaproteobacteria</taxon>
        <taxon>Rhodospirillales</taxon>
        <taxon>Azospirillaceae</taxon>
        <taxon>Azospirillum</taxon>
    </lineage>
</organism>